<feature type="transmembrane region" description="Helical" evidence="2">
    <location>
        <begin position="12"/>
        <end position="35"/>
    </location>
</feature>
<dbReference type="EMBL" id="PISP01000001">
    <property type="protein sequence ID" value="PKD45269.1"/>
    <property type="molecule type" value="Genomic_DNA"/>
</dbReference>
<evidence type="ECO:0000313" key="4">
    <source>
        <dbReference type="Proteomes" id="UP000233398"/>
    </source>
</evidence>
<keyword evidence="2" id="KW-0812">Transmembrane</keyword>
<dbReference type="OrthoDB" id="680700at2"/>
<dbReference type="InterPro" id="IPR052894">
    <property type="entry name" value="AsmA-related"/>
</dbReference>
<evidence type="ECO:0000256" key="1">
    <source>
        <dbReference type="SAM" id="MobiDB-lite"/>
    </source>
</evidence>
<evidence type="ECO:0000313" key="3">
    <source>
        <dbReference type="EMBL" id="PKD45269.1"/>
    </source>
</evidence>
<dbReference type="GO" id="GO:0090313">
    <property type="term" value="P:regulation of protein targeting to membrane"/>
    <property type="evidence" value="ECO:0007669"/>
    <property type="project" value="TreeGrafter"/>
</dbReference>
<keyword evidence="2" id="KW-0472">Membrane</keyword>
<keyword evidence="2" id="KW-1133">Transmembrane helix</keyword>
<sequence>MIYRWIYNIWRFFLISVSIAAGLILSLLLVVIGVIQLPQSKDYLKTEIENTFNEQFEGTLNISSIDGFLPFQINFRGGQFFAAGDISQPAISFENANVAVNWWDLLQKNLSIESFELHEPAIQISQNDDGLNIAQIFIQRPRDEDRESEDDQAPFYEDVRIFDEIDLFAPRLSIINGSLLTSAGVEIPDELHLPTPLNIQHLNTDLFLEITESQLFADISNFSAVLPDTPYQWVRIEGQFYNNDRFFEVNGLNISTAESNLDLSFEAQPVSIFRQSSTIADQLRDAEYQITVNTSTFSNDFATLFVPQVPDLDEDFSLELQAEGTAEELWIDRFQASFGESAIIATANLNNILSSELSYDAQIENIVLQPDQLQWVSDNYINQFDTQLYQNAIIRGDIYGNMQETTTDFSLETEAGSMMVDLFLNHREDSGYELLAELDSLNISPILKDSVSTSMLNGRIALSGSGFDQNAAFTSSADLSGSVYKDYDFQQIMGEFDYADRQLSYSLRAEDQNGSIEVNGKYNPTVEYPNFTAEGSVQNLNFATYTDYFQDGESDFNATFSANVRGNTLDTVHGRISVEVDESVIGPDTLRAHQLYADLSAPDQQPRVLRFTSSFFDGEIEGTIAPSTIRNLGFYWGNYLQDRIRREVLFDREFTLADFKLTDGEFEYPELDLSLQLSVKDLNLLRHYLPELPEMESRARLTASLNASEENLLMSGTLFEENFQAGDISAQNLNTSVSAEFNHGESIRDFGNLDLQINSGEVNWDEMTFYDSYLNFSMRNDSLQLQQQFVLDDNLEFQSSLTGALSEGMFEVIINNLQIGSPQYNWRSEGESQLIYTDDKKLTFNDVRLTSDEDLLAINGVFSEAFEDSVDFKIDNFDLSRISDLIGGRITFSGILNGEFITRSLTQIPSIQGEINVDEVRVNERLIGDMELISEFNSEEERFDTSVRVSTDPDKYSNYLSQNDNIGQDLRLDGYFRVPNEMTSTDEELYYFDADLREIDLWILTFIVPNIIEEMEGAAQGTGFISGTRSDFDFNSDFSVDEAVGTPFFTNVEYQLEGGVNFNKSDGLTFNEVLLTDHRGGEGTLTGTVDLNDFQPGTFMDLTIDLNNLQFMNNPYDPDIPFYGSLYGTGQAQISGSNTSPFLRTNGTVSLSSDSRISIPLEEETEFEQDRRFIQFVDTFDLSVLAENIRRQAEEDEENGSTPEELTFVELFTMDVQFEADDPINVQLIFDPVTNEILNADGTGQVRILLQDQDVSMFGRFNIQSGDYQFVSGDIFTRRFTLQEGGAISWQGDLVDAGLDVTAVYRARPVISTLLSSNAASFSPESGQRIPIELVLQIGGTITQVENDFFFRVPTGIEGTMDPTLSSQINNLNQNEEEKLIQATSILLSGNFIPSSQAQGLSLGEGFSGTAAVVNPLLSSQVINPLLSNQINSLLRSDITFDIDLNLTAFNEVDLGVALRLFDDRVVLRREGQITGEQSDIGDLGATYRINRTFSLTAFHRQDPTLSYTSNVDTRQTQEMNGVGLEAQVQFNTWQQFKHRITNAFRGIFGLNKRDEESESSDDNDDNSVDGNNE</sequence>
<dbReference type="PANTHER" id="PTHR30441:SF8">
    <property type="entry name" value="DUF748 DOMAIN-CONTAINING PROTEIN"/>
    <property type="match status" value="1"/>
</dbReference>
<proteinExistence type="predicted"/>
<reference evidence="3 4" key="1">
    <citation type="submission" date="2017-11" db="EMBL/GenBank/DDBJ databases">
        <title>Rhodohalobacter 15182 sp. nov., isolated from a salt lake.</title>
        <authorList>
            <person name="Han S."/>
        </authorList>
    </citation>
    <scope>NUCLEOTIDE SEQUENCE [LARGE SCALE GENOMIC DNA]</scope>
    <source>
        <strain evidence="3 4">15182</strain>
    </source>
</reference>
<dbReference type="Proteomes" id="UP000233398">
    <property type="component" value="Unassembled WGS sequence"/>
</dbReference>
<dbReference type="PANTHER" id="PTHR30441">
    <property type="entry name" value="DUF748 DOMAIN-CONTAINING PROTEIN"/>
    <property type="match status" value="1"/>
</dbReference>
<evidence type="ECO:0000256" key="2">
    <source>
        <dbReference type="SAM" id="Phobius"/>
    </source>
</evidence>
<keyword evidence="4" id="KW-1185">Reference proteome</keyword>
<dbReference type="GO" id="GO:0005886">
    <property type="term" value="C:plasma membrane"/>
    <property type="evidence" value="ECO:0007669"/>
    <property type="project" value="TreeGrafter"/>
</dbReference>
<organism evidence="3 4">
    <name type="scientific">Rhodohalobacter barkolensis</name>
    <dbReference type="NCBI Taxonomy" id="2053187"/>
    <lineage>
        <taxon>Bacteria</taxon>
        <taxon>Pseudomonadati</taxon>
        <taxon>Balneolota</taxon>
        <taxon>Balneolia</taxon>
        <taxon>Balneolales</taxon>
        <taxon>Balneolaceae</taxon>
        <taxon>Rhodohalobacter</taxon>
    </lineage>
</organism>
<gene>
    <name evidence="3" type="ORF">CWD77_07450</name>
</gene>
<comment type="caution">
    <text evidence="3">The sequence shown here is derived from an EMBL/GenBank/DDBJ whole genome shotgun (WGS) entry which is preliminary data.</text>
</comment>
<accession>A0A2N0VM90</accession>
<evidence type="ECO:0008006" key="5">
    <source>
        <dbReference type="Google" id="ProtNLM"/>
    </source>
</evidence>
<feature type="compositionally biased region" description="Acidic residues" evidence="1">
    <location>
        <begin position="1557"/>
        <end position="1574"/>
    </location>
</feature>
<protein>
    <recommendedName>
        <fullName evidence="5">AsmA domain-containing protein</fullName>
    </recommendedName>
</protein>
<feature type="region of interest" description="Disordered" evidence="1">
    <location>
        <begin position="1555"/>
        <end position="1574"/>
    </location>
</feature>
<name>A0A2N0VM90_9BACT</name>
<dbReference type="RefSeq" id="WP_101072841.1">
    <property type="nucleotide sequence ID" value="NZ_PISP01000001.1"/>
</dbReference>